<feature type="region of interest" description="Disordered" evidence="1">
    <location>
        <begin position="64"/>
        <end position="83"/>
    </location>
</feature>
<accession>A0A7R9EFT7</accession>
<proteinExistence type="predicted"/>
<evidence type="ECO:0000256" key="1">
    <source>
        <dbReference type="SAM" id="MobiDB-lite"/>
    </source>
</evidence>
<gene>
    <name evidence="2" type="ORF">TMSB3V08_LOCUS9869</name>
</gene>
<organism evidence="2">
    <name type="scientific">Timema monikensis</name>
    <dbReference type="NCBI Taxonomy" id="170555"/>
    <lineage>
        <taxon>Eukaryota</taxon>
        <taxon>Metazoa</taxon>
        <taxon>Ecdysozoa</taxon>
        <taxon>Arthropoda</taxon>
        <taxon>Hexapoda</taxon>
        <taxon>Insecta</taxon>
        <taxon>Pterygota</taxon>
        <taxon>Neoptera</taxon>
        <taxon>Polyneoptera</taxon>
        <taxon>Phasmatodea</taxon>
        <taxon>Timematodea</taxon>
        <taxon>Timematoidea</taxon>
        <taxon>Timematidae</taxon>
        <taxon>Timema</taxon>
    </lineage>
</organism>
<dbReference type="AlphaFoldDB" id="A0A7R9EFT7"/>
<name>A0A7R9EFT7_9NEOP</name>
<dbReference type="EMBL" id="OB796196">
    <property type="protein sequence ID" value="CAD7433185.1"/>
    <property type="molecule type" value="Genomic_DNA"/>
</dbReference>
<reference evidence="2" key="1">
    <citation type="submission" date="2020-11" db="EMBL/GenBank/DDBJ databases">
        <authorList>
            <person name="Tran Van P."/>
        </authorList>
    </citation>
    <scope>NUCLEOTIDE SEQUENCE</scope>
</reference>
<protein>
    <submittedName>
        <fullName evidence="2">Uncharacterized protein</fullName>
    </submittedName>
</protein>
<sequence length="179" mass="19913">MTLCCLLFSNQLVESLSQHQPVATLVLDRAENITDATLKRQSYYCNPGEVKRCSKSPCLAKITSHSHKKGGGSLEEDSEDQDHTSLRESVRTFGLAVTNVVDWVKASDRVNYVMDMRDCRLLAYFHRHQLVAPLAAGWSVILSSAGRYDPSCLSHRGLLHNHVVCTSLMRSLVSPSHSD</sequence>
<evidence type="ECO:0000313" key="2">
    <source>
        <dbReference type="EMBL" id="CAD7433185.1"/>
    </source>
</evidence>